<keyword evidence="1" id="KW-0507">mRNA processing</keyword>
<name>X8JAQ4_9AGAM</name>
<dbReference type="Pfam" id="PF13976">
    <property type="entry name" value="gag_pre-integrs"/>
    <property type="match status" value="1"/>
</dbReference>
<dbReference type="EMBL" id="JATN01000319">
    <property type="protein sequence ID" value="EUC61100.1"/>
    <property type="molecule type" value="Genomic_DNA"/>
</dbReference>
<proteinExistence type="predicted"/>
<dbReference type="SMART" id="SM00343">
    <property type="entry name" value="ZnF_C2HC"/>
    <property type="match status" value="1"/>
</dbReference>
<feature type="region of interest" description="Disordered" evidence="3">
    <location>
        <begin position="194"/>
        <end position="217"/>
    </location>
</feature>
<dbReference type="OrthoDB" id="7691805at2759"/>
<organism evidence="5 6">
    <name type="scientific">Rhizoctonia solani AG-3 Rhs1AP</name>
    <dbReference type="NCBI Taxonomy" id="1086054"/>
    <lineage>
        <taxon>Eukaryota</taxon>
        <taxon>Fungi</taxon>
        <taxon>Dikarya</taxon>
        <taxon>Basidiomycota</taxon>
        <taxon>Agaricomycotina</taxon>
        <taxon>Agaricomycetes</taxon>
        <taxon>Cantharellales</taxon>
        <taxon>Ceratobasidiaceae</taxon>
        <taxon>Rhizoctonia</taxon>
    </lineage>
</organism>
<dbReference type="PROSITE" id="PS50158">
    <property type="entry name" value="ZF_CCHC"/>
    <property type="match status" value="1"/>
</dbReference>
<dbReference type="GO" id="GO:0008270">
    <property type="term" value="F:zinc ion binding"/>
    <property type="evidence" value="ECO:0007669"/>
    <property type="project" value="UniProtKB-KW"/>
</dbReference>
<dbReference type="InterPro" id="IPR001878">
    <property type="entry name" value="Znf_CCHC"/>
</dbReference>
<dbReference type="InterPro" id="IPR036875">
    <property type="entry name" value="Znf_CCHC_sf"/>
</dbReference>
<evidence type="ECO:0000256" key="2">
    <source>
        <dbReference type="PROSITE-ProRule" id="PRU00047"/>
    </source>
</evidence>
<protein>
    <submittedName>
        <fullName evidence="5">Copia-like polyprotein/retrotransposon</fullName>
    </submittedName>
</protein>
<comment type="caution">
    <text evidence="5">The sequence shown here is derived from an EMBL/GenBank/DDBJ whole genome shotgun (WGS) entry which is preliminary data.</text>
</comment>
<feature type="non-terminal residue" evidence="5">
    <location>
        <position position="525"/>
    </location>
</feature>
<evidence type="ECO:0000256" key="1">
    <source>
        <dbReference type="ARBA" id="ARBA00022664"/>
    </source>
</evidence>
<dbReference type="Pfam" id="PF00098">
    <property type="entry name" value="zf-CCHC"/>
    <property type="match status" value="1"/>
</dbReference>
<reference evidence="6" key="1">
    <citation type="journal article" date="2014" name="Genome Announc.">
        <title>Draft genome sequence of the plant-pathogenic soil fungus Rhizoctonia solani anastomosis group 3 strain Rhs1AP.</title>
        <authorList>
            <person name="Cubeta M.A."/>
            <person name="Thomas E."/>
            <person name="Dean R.A."/>
            <person name="Jabaji S."/>
            <person name="Neate S.M."/>
            <person name="Tavantzis S."/>
            <person name="Toda T."/>
            <person name="Vilgalys R."/>
            <person name="Bharathan N."/>
            <person name="Fedorova-Abrams N."/>
            <person name="Pakala S.B."/>
            <person name="Pakala S.M."/>
            <person name="Zafar N."/>
            <person name="Joardar V."/>
            <person name="Losada L."/>
            <person name="Nierman W.C."/>
        </authorList>
    </citation>
    <scope>NUCLEOTIDE SEQUENCE [LARGE SCALE GENOMIC DNA]</scope>
    <source>
        <strain evidence="6">AG-3</strain>
    </source>
</reference>
<keyword evidence="2" id="KW-0479">Metal-binding</keyword>
<accession>X8JAQ4</accession>
<dbReference type="Pfam" id="PF22936">
    <property type="entry name" value="Pol_BBD"/>
    <property type="match status" value="1"/>
</dbReference>
<dbReference type="GO" id="GO:0003676">
    <property type="term" value="F:nucleic acid binding"/>
    <property type="evidence" value="ECO:0007669"/>
    <property type="project" value="InterPro"/>
</dbReference>
<dbReference type="Pfam" id="PF14223">
    <property type="entry name" value="Retrotran_gag_2"/>
    <property type="match status" value="1"/>
</dbReference>
<sequence>MLPTYAAWVEDCDVAIARLARLVDPIHADLLDCDELPKDCWKALVVRFANQSVQGVTLIQTKLASLKFSDDGSISLTDFLTKFNGLILDLKRAGHPLSDAETCSRLALAMPLSLQSMVSTLQEGLNATKPNHWYQALSTTWERLRAVRADEETFTAKRATTNATSSSSRDCFVCQSSGHYARDCPTLSPEERAWRREKARKRKEARGSTYSKGNGNSSDIAVQLAQIQARLATLDTGGRPTHEASSGYDAHAKVTILCASTSSLSDNAQLGCIEQGVAGGLVLKAGGGKVPPNYAAIDSGASRHCASERAFFTNYRVLDEPKRVYLGDDRFIMAVGKGDLRIWVDNLSGAREGLVFRHTLHVPDLTCTLISIRQLTCDARPALHAVFRGNLCEVRNNQGIVFIAKANSSIGGLYALSLRTAPHPALRTPVLALAAFIAGKSTTALDPHVAHARFGHLNGNDLHALANKKLVSNFSLSDHLHRSDPCEPCLLAKGHKLPFPPDPPAPKFPLTLSILTYVVLWMLKP</sequence>
<feature type="compositionally biased region" description="Polar residues" evidence="3">
    <location>
        <begin position="208"/>
        <end position="217"/>
    </location>
</feature>
<gene>
    <name evidence="5" type="ORF">RSOL_383100</name>
</gene>
<keyword evidence="2" id="KW-0863">Zinc-finger</keyword>
<dbReference type="GO" id="GO:0006397">
    <property type="term" value="P:mRNA processing"/>
    <property type="evidence" value="ECO:0007669"/>
    <property type="project" value="UniProtKB-KW"/>
</dbReference>
<dbReference type="InterPro" id="IPR054722">
    <property type="entry name" value="PolX-like_BBD"/>
</dbReference>
<keyword evidence="2" id="KW-0862">Zinc</keyword>
<dbReference type="Proteomes" id="UP000030108">
    <property type="component" value="Unassembled WGS sequence"/>
</dbReference>
<dbReference type="Gene3D" id="4.10.60.10">
    <property type="entry name" value="Zinc finger, CCHC-type"/>
    <property type="match status" value="1"/>
</dbReference>
<evidence type="ECO:0000256" key="3">
    <source>
        <dbReference type="SAM" id="MobiDB-lite"/>
    </source>
</evidence>
<evidence type="ECO:0000259" key="4">
    <source>
        <dbReference type="PROSITE" id="PS50158"/>
    </source>
</evidence>
<feature type="domain" description="CCHC-type" evidence="4">
    <location>
        <begin position="171"/>
        <end position="185"/>
    </location>
</feature>
<evidence type="ECO:0000313" key="6">
    <source>
        <dbReference type="Proteomes" id="UP000030108"/>
    </source>
</evidence>
<dbReference type="InterPro" id="IPR025724">
    <property type="entry name" value="GAG-pre-integrase_dom"/>
</dbReference>
<evidence type="ECO:0000313" key="5">
    <source>
        <dbReference type="EMBL" id="EUC61100.1"/>
    </source>
</evidence>
<dbReference type="SUPFAM" id="SSF57756">
    <property type="entry name" value="Retrovirus zinc finger-like domains"/>
    <property type="match status" value="1"/>
</dbReference>
<dbReference type="AlphaFoldDB" id="X8JAQ4"/>